<dbReference type="GO" id="GO:0005762">
    <property type="term" value="C:mitochondrial large ribosomal subunit"/>
    <property type="evidence" value="ECO:0007669"/>
    <property type="project" value="TreeGrafter"/>
</dbReference>
<keyword evidence="4" id="KW-0689">Ribosomal protein</keyword>
<reference evidence="10" key="1">
    <citation type="submission" date="2022-11" db="UniProtKB">
        <authorList>
            <consortium name="WormBaseParasite"/>
        </authorList>
    </citation>
    <scope>IDENTIFICATION</scope>
</reference>
<evidence type="ECO:0000256" key="1">
    <source>
        <dbReference type="ARBA" id="ARBA00004173"/>
    </source>
</evidence>
<evidence type="ECO:0000313" key="9">
    <source>
        <dbReference type="Proteomes" id="UP000887565"/>
    </source>
</evidence>
<dbReference type="InterPro" id="IPR019716">
    <property type="entry name" value="Ribosomal_mL53"/>
</dbReference>
<dbReference type="Proteomes" id="UP000887565">
    <property type="component" value="Unplaced"/>
</dbReference>
<dbReference type="PANTHER" id="PTHR33618">
    <property type="entry name" value="39S RIBOSOMAL PROTEIN L53, MITOCHONDRIAL"/>
    <property type="match status" value="1"/>
</dbReference>
<proteinExistence type="inferred from homology"/>
<evidence type="ECO:0000256" key="7">
    <source>
        <dbReference type="ARBA" id="ARBA00035180"/>
    </source>
</evidence>
<evidence type="ECO:0000256" key="8">
    <source>
        <dbReference type="ARBA" id="ARBA00042721"/>
    </source>
</evidence>
<evidence type="ECO:0000256" key="4">
    <source>
        <dbReference type="ARBA" id="ARBA00022980"/>
    </source>
</evidence>
<evidence type="ECO:0000256" key="2">
    <source>
        <dbReference type="ARBA" id="ARBA00005557"/>
    </source>
</evidence>
<sequence>MPHPAKPTKFTRTMWERIREGVESTRENRSTKLADQLTLQKFKKVSFKFDPFVPSTSCREFMCLAHQMKIRQTNPDCRLKPEVVNDRSEPIIEADFKDGRKLKLFTSNLNLVDILTTWQKYSSEGNVVKQA</sequence>
<dbReference type="AlphaFoldDB" id="A0A915JLV3"/>
<keyword evidence="9" id="KW-1185">Reference proteome</keyword>
<comment type="subcellular location">
    <subcellularLocation>
        <location evidence="1">Mitochondrion</location>
    </subcellularLocation>
</comment>
<dbReference type="WBParaSite" id="nRc.2.0.1.t27067-RA">
    <property type="protein sequence ID" value="nRc.2.0.1.t27067-RA"/>
    <property type="gene ID" value="nRc.2.0.1.g27067"/>
</dbReference>
<evidence type="ECO:0000256" key="3">
    <source>
        <dbReference type="ARBA" id="ARBA00022946"/>
    </source>
</evidence>
<comment type="similarity">
    <text evidence="2">Belongs to the mitochondrion-specific ribosomal protein mL53 family.</text>
</comment>
<organism evidence="9 10">
    <name type="scientific">Romanomermis culicivorax</name>
    <name type="common">Nematode worm</name>
    <dbReference type="NCBI Taxonomy" id="13658"/>
    <lineage>
        <taxon>Eukaryota</taxon>
        <taxon>Metazoa</taxon>
        <taxon>Ecdysozoa</taxon>
        <taxon>Nematoda</taxon>
        <taxon>Enoplea</taxon>
        <taxon>Dorylaimia</taxon>
        <taxon>Mermithida</taxon>
        <taxon>Mermithoidea</taxon>
        <taxon>Mermithidae</taxon>
        <taxon>Romanomermis</taxon>
    </lineage>
</organism>
<dbReference type="OMA" id="CDRQPAN"/>
<keyword evidence="6" id="KW-0687">Ribonucleoprotein</keyword>
<protein>
    <recommendedName>
        <fullName evidence="7">Large ribosomal subunit protein mL53</fullName>
    </recommendedName>
    <alternativeName>
        <fullName evidence="8">39S ribosomal protein L53, mitochondrial</fullName>
    </alternativeName>
</protein>
<name>A0A915JLV3_ROMCU</name>
<accession>A0A915JLV3</accession>
<dbReference type="Pfam" id="PF10780">
    <property type="entry name" value="MRP_L53"/>
    <property type="match status" value="1"/>
</dbReference>
<dbReference type="PANTHER" id="PTHR33618:SF1">
    <property type="entry name" value="LARGE RIBOSOMAL SUBUNIT PROTEIN ML53"/>
    <property type="match status" value="1"/>
</dbReference>
<evidence type="ECO:0000256" key="5">
    <source>
        <dbReference type="ARBA" id="ARBA00023128"/>
    </source>
</evidence>
<keyword evidence="5" id="KW-0496">Mitochondrion</keyword>
<evidence type="ECO:0000313" key="10">
    <source>
        <dbReference type="WBParaSite" id="nRc.2.0.1.t27067-RA"/>
    </source>
</evidence>
<keyword evidence="3" id="KW-0809">Transit peptide</keyword>
<dbReference type="InterPro" id="IPR052473">
    <property type="entry name" value="mtLSU_mL53"/>
</dbReference>
<dbReference type="Gene3D" id="3.40.30.10">
    <property type="entry name" value="Glutaredoxin"/>
    <property type="match status" value="1"/>
</dbReference>
<evidence type="ECO:0000256" key="6">
    <source>
        <dbReference type="ARBA" id="ARBA00023274"/>
    </source>
</evidence>